<feature type="region of interest" description="Disordered" evidence="18">
    <location>
        <begin position="313"/>
        <end position="349"/>
    </location>
</feature>
<keyword evidence="10" id="KW-0862">Zinc</keyword>
<evidence type="ECO:0000256" key="14">
    <source>
        <dbReference type="ARBA" id="ARBA00024015"/>
    </source>
</evidence>
<keyword evidence="12" id="KW-1133">Transmembrane helix</keyword>
<comment type="similarity">
    <text evidence="2">Belongs to the polyprenol kinase family.</text>
</comment>
<keyword evidence="3" id="KW-0150">Chloroplast</keyword>
<comment type="pathway">
    <text evidence="14">Cofactor biosynthesis; tocopherol biosynthesis.</text>
</comment>
<evidence type="ECO:0000256" key="15">
    <source>
        <dbReference type="ARBA" id="ARBA00039024"/>
    </source>
</evidence>
<keyword evidence="6" id="KW-0812">Transmembrane</keyword>
<evidence type="ECO:0000256" key="5">
    <source>
        <dbReference type="ARBA" id="ARBA00022679"/>
    </source>
</evidence>
<reference evidence="21" key="1">
    <citation type="journal article" date="2016" name="Nat. Commun.">
        <title>The Gonium pectorale genome demonstrates co-option of cell cycle regulation during the evolution of multicellularity.</title>
        <authorList>
            <person name="Hanschen E.R."/>
            <person name="Marriage T.N."/>
            <person name="Ferris P.J."/>
            <person name="Hamaji T."/>
            <person name="Toyoda A."/>
            <person name="Fujiyama A."/>
            <person name="Neme R."/>
            <person name="Noguchi H."/>
            <person name="Minakuchi Y."/>
            <person name="Suzuki M."/>
            <person name="Kawai-Toyooka H."/>
            <person name="Smith D.R."/>
            <person name="Sparks H."/>
            <person name="Anderson J."/>
            <person name="Bakaric R."/>
            <person name="Luria V."/>
            <person name="Karger A."/>
            <person name="Kirschner M.W."/>
            <person name="Durand P.M."/>
            <person name="Michod R.E."/>
            <person name="Nozaki H."/>
            <person name="Olson B.J."/>
        </authorList>
    </citation>
    <scope>NUCLEOTIDE SEQUENCE [LARGE SCALE GENOMIC DNA]</scope>
    <source>
        <strain evidence="21">NIES-2863</strain>
    </source>
</reference>
<evidence type="ECO:0000256" key="10">
    <source>
        <dbReference type="ARBA" id="ARBA00022833"/>
    </source>
</evidence>
<evidence type="ECO:0000256" key="16">
    <source>
        <dbReference type="ARBA" id="ARBA00048889"/>
    </source>
</evidence>
<evidence type="ECO:0000256" key="2">
    <source>
        <dbReference type="ARBA" id="ARBA00010794"/>
    </source>
</evidence>
<evidence type="ECO:0000256" key="3">
    <source>
        <dbReference type="ARBA" id="ARBA00022528"/>
    </source>
</evidence>
<comment type="catalytic activity">
    <reaction evidence="16">
        <text>phytol + CTP = phytyl phosphate + CDP + H(+)</text>
        <dbReference type="Rhea" id="RHEA:38055"/>
        <dbReference type="ChEBI" id="CHEBI:15378"/>
        <dbReference type="ChEBI" id="CHEBI:17327"/>
        <dbReference type="ChEBI" id="CHEBI:37563"/>
        <dbReference type="ChEBI" id="CHEBI:58069"/>
        <dbReference type="ChEBI" id="CHEBI:75483"/>
        <dbReference type="EC" id="2.7.1.182"/>
    </reaction>
</comment>
<dbReference type="AlphaFoldDB" id="A0A150GZV0"/>
<protein>
    <recommendedName>
        <fullName evidence="15">phytol kinase</fullName>
        <ecNumber evidence="15">2.7.1.182</ecNumber>
    </recommendedName>
</protein>
<dbReference type="SUPFAM" id="SSF144232">
    <property type="entry name" value="HIT/MYND zinc finger-like"/>
    <property type="match status" value="2"/>
</dbReference>
<evidence type="ECO:0000256" key="12">
    <source>
        <dbReference type="ARBA" id="ARBA00022989"/>
    </source>
</evidence>
<sequence length="349" mass="34848">MLHHNGLESTAHRSSLADHITLGRAVAGGDGAATFLSPGAWPLGVPRHPAQALQERGRGGAAGAGAGAAPTSHTPPPTPELRPHSQPPPQPHPQAFSQLQPHLHPQPQPQPQTPSQLEPQPQSQPQAQQQQQPQTPPPQPAHQPAHQPAQARGSARRMLLRRCDNPGCAAADTDAAAVIKPCTGCGGTGYCSAACQEAHRAAGHGEACDTRARLLAAVAHLIAPGPAQPRLPTRRSLLRCSNPGCGGLDPLTGEASHVVKGCSACRSAVYCGRQCQVAHWRAGHREVCAAWRRNGGGGGGGGGGGATAAVAAAVGGGGGSGSTRGNDAGAGAAGAGGGGTGASDSDAMQ</sequence>
<accession>A0A150GZV0</accession>
<dbReference type="PANTHER" id="PTHR32523">
    <property type="entry name" value="PHYTOL KINASE 1, CHLOROPLASTIC"/>
    <property type="match status" value="1"/>
</dbReference>
<evidence type="ECO:0000259" key="19">
    <source>
        <dbReference type="PROSITE" id="PS50865"/>
    </source>
</evidence>
<dbReference type="Pfam" id="PF01753">
    <property type="entry name" value="zf-MYND"/>
    <property type="match status" value="2"/>
</dbReference>
<comment type="caution">
    <text evidence="20">The sequence shown here is derived from an EMBL/GenBank/DDBJ whole genome shotgun (WGS) entry which is preliminary data.</text>
</comment>
<dbReference type="OrthoDB" id="537437at2759"/>
<dbReference type="GO" id="GO:0010276">
    <property type="term" value="F:phytol kinase activity"/>
    <property type="evidence" value="ECO:0007669"/>
    <property type="project" value="UniProtKB-EC"/>
</dbReference>
<feature type="compositionally biased region" description="Low complexity" evidence="18">
    <location>
        <begin position="113"/>
        <end position="133"/>
    </location>
</feature>
<proteinExistence type="inferred from homology"/>
<dbReference type="GO" id="GO:0009507">
    <property type="term" value="C:chloroplast"/>
    <property type="evidence" value="ECO:0007669"/>
    <property type="project" value="UniProtKB-SubCell"/>
</dbReference>
<organism evidence="20 21">
    <name type="scientific">Gonium pectorale</name>
    <name type="common">Green alga</name>
    <dbReference type="NCBI Taxonomy" id="33097"/>
    <lineage>
        <taxon>Eukaryota</taxon>
        <taxon>Viridiplantae</taxon>
        <taxon>Chlorophyta</taxon>
        <taxon>core chlorophytes</taxon>
        <taxon>Chlorophyceae</taxon>
        <taxon>CS clade</taxon>
        <taxon>Chlamydomonadales</taxon>
        <taxon>Volvocaceae</taxon>
        <taxon>Gonium</taxon>
    </lineage>
</organism>
<dbReference type="GO" id="GO:0008270">
    <property type="term" value="F:zinc ion binding"/>
    <property type="evidence" value="ECO:0007669"/>
    <property type="project" value="UniProtKB-KW"/>
</dbReference>
<feature type="domain" description="MYND-type" evidence="19">
    <location>
        <begin position="242"/>
        <end position="288"/>
    </location>
</feature>
<keyword evidence="4" id="KW-0934">Plastid</keyword>
<feature type="compositionally biased region" description="Gly residues" evidence="18">
    <location>
        <begin position="331"/>
        <end position="341"/>
    </location>
</feature>
<dbReference type="Proteomes" id="UP000075714">
    <property type="component" value="Unassembled WGS sequence"/>
</dbReference>
<evidence type="ECO:0000256" key="6">
    <source>
        <dbReference type="ARBA" id="ARBA00022692"/>
    </source>
</evidence>
<evidence type="ECO:0000256" key="7">
    <source>
        <dbReference type="ARBA" id="ARBA00022723"/>
    </source>
</evidence>
<dbReference type="EMBL" id="LSYV01000004">
    <property type="protein sequence ID" value="KXZ55345.1"/>
    <property type="molecule type" value="Genomic_DNA"/>
</dbReference>
<evidence type="ECO:0000313" key="20">
    <source>
        <dbReference type="EMBL" id="KXZ55345.1"/>
    </source>
</evidence>
<dbReference type="PROSITE" id="PS50865">
    <property type="entry name" value="ZF_MYND_2"/>
    <property type="match status" value="1"/>
</dbReference>
<keyword evidence="21" id="KW-1185">Reference proteome</keyword>
<dbReference type="EC" id="2.7.1.182" evidence="15"/>
<keyword evidence="13" id="KW-0472">Membrane</keyword>
<keyword evidence="7" id="KW-0479">Metal-binding</keyword>
<feature type="compositionally biased region" description="Low complexity" evidence="18">
    <location>
        <begin position="93"/>
        <end position="103"/>
    </location>
</feature>
<dbReference type="Gene3D" id="6.10.140.2220">
    <property type="match status" value="2"/>
</dbReference>
<gene>
    <name evidence="20" type="ORF">GPECTOR_3g476</name>
</gene>
<keyword evidence="11" id="KW-0809">Transit peptide</keyword>
<evidence type="ECO:0000256" key="13">
    <source>
        <dbReference type="ARBA" id="ARBA00023136"/>
    </source>
</evidence>
<feature type="compositionally biased region" description="Pro residues" evidence="18">
    <location>
        <begin position="73"/>
        <end position="92"/>
    </location>
</feature>
<evidence type="ECO:0000256" key="17">
    <source>
        <dbReference type="PROSITE-ProRule" id="PRU00134"/>
    </source>
</evidence>
<evidence type="ECO:0000313" key="21">
    <source>
        <dbReference type="Proteomes" id="UP000075714"/>
    </source>
</evidence>
<keyword evidence="5" id="KW-0808">Transferase</keyword>
<name>A0A150GZV0_GONPE</name>
<evidence type="ECO:0000256" key="9">
    <source>
        <dbReference type="ARBA" id="ARBA00022777"/>
    </source>
</evidence>
<dbReference type="InterPro" id="IPR002893">
    <property type="entry name" value="Znf_MYND"/>
</dbReference>
<keyword evidence="8 17" id="KW-0863">Zinc-finger</keyword>
<evidence type="ECO:0000256" key="4">
    <source>
        <dbReference type="ARBA" id="ARBA00022640"/>
    </source>
</evidence>
<evidence type="ECO:0000256" key="8">
    <source>
        <dbReference type="ARBA" id="ARBA00022771"/>
    </source>
</evidence>
<evidence type="ECO:0000256" key="11">
    <source>
        <dbReference type="ARBA" id="ARBA00022946"/>
    </source>
</evidence>
<dbReference type="InterPro" id="IPR039606">
    <property type="entry name" value="Phytol/farnesol_kinase"/>
</dbReference>
<evidence type="ECO:0000256" key="1">
    <source>
        <dbReference type="ARBA" id="ARBA00004508"/>
    </source>
</evidence>
<evidence type="ECO:0000256" key="18">
    <source>
        <dbReference type="SAM" id="MobiDB-lite"/>
    </source>
</evidence>
<dbReference type="GO" id="GO:0016020">
    <property type="term" value="C:membrane"/>
    <property type="evidence" value="ECO:0007669"/>
    <property type="project" value="UniProtKB-SubCell"/>
</dbReference>
<feature type="region of interest" description="Disordered" evidence="18">
    <location>
        <begin position="52"/>
        <end position="156"/>
    </location>
</feature>
<comment type="subcellular location">
    <subcellularLocation>
        <location evidence="1">Plastid</location>
        <location evidence="1">Chloroplast membrane</location>
        <topology evidence="1">Multi-pass membrane protein</topology>
    </subcellularLocation>
</comment>
<dbReference type="PANTHER" id="PTHR32523:SF8">
    <property type="entry name" value="DOLICHOL KINASE"/>
    <property type="match status" value="1"/>
</dbReference>
<keyword evidence="9" id="KW-0418">Kinase</keyword>